<gene>
    <name evidence="1" type="ORF">LOK49_LG12G01156</name>
</gene>
<evidence type="ECO:0000313" key="2">
    <source>
        <dbReference type="Proteomes" id="UP001060215"/>
    </source>
</evidence>
<protein>
    <submittedName>
        <fullName evidence="1">Cullin-1</fullName>
    </submittedName>
</protein>
<accession>A0ACC0FQ42</accession>
<sequence>MEFALVCYAQQWCSAESVGDAGCKSWVENGCKSVRFVVVMLEVSVLMVAASVWLDSFASVTWLTRSQGVKGEVRDSVTTLPKLVEKVQNELLDVYSTQLLEMENSRCRVLLRDDKVEDLSTIYRLCHKIPKGLEPVANIFKQHVTAEGV</sequence>
<comment type="caution">
    <text evidence="1">The sequence shown here is derived from an EMBL/GenBank/DDBJ whole genome shotgun (WGS) entry which is preliminary data.</text>
</comment>
<reference evidence="1 2" key="1">
    <citation type="journal article" date="2022" name="Plant J.">
        <title>Chromosome-level genome of Camellia lanceoleosa provides a valuable resource for understanding genome evolution and self-incompatibility.</title>
        <authorList>
            <person name="Gong W."/>
            <person name="Xiao S."/>
            <person name="Wang L."/>
            <person name="Liao Z."/>
            <person name="Chang Y."/>
            <person name="Mo W."/>
            <person name="Hu G."/>
            <person name="Li W."/>
            <person name="Zhao G."/>
            <person name="Zhu H."/>
            <person name="Hu X."/>
            <person name="Ji K."/>
            <person name="Xiang X."/>
            <person name="Song Q."/>
            <person name="Yuan D."/>
            <person name="Jin S."/>
            <person name="Zhang L."/>
        </authorList>
    </citation>
    <scope>NUCLEOTIDE SEQUENCE [LARGE SCALE GENOMIC DNA]</scope>
    <source>
        <strain evidence="1">SQ_2022a</strain>
    </source>
</reference>
<evidence type="ECO:0000313" key="1">
    <source>
        <dbReference type="EMBL" id="KAI7990810.1"/>
    </source>
</evidence>
<dbReference type="EMBL" id="CM045770">
    <property type="protein sequence ID" value="KAI7990810.1"/>
    <property type="molecule type" value="Genomic_DNA"/>
</dbReference>
<proteinExistence type="predicted"/>
<organism evidence="1 2">
    <name type="scientific">Camellia lanceoleosa</name>
    <dbReference type="NCBI Taxonomy" id="1840588"/>
    <lineage>
        <taxon>Eukaryota</taxon>
        <taxon>Viridiplantae</taxon>
        <taxon>Streptophyta</taxon>
        <taxon>Embryophyta</taxon>
        <taxon>Tracheophyta</taxon>
        <taxon>Spermatophyta</taxon>
        <taxon>Magnoliopsida</taxon>
        <taxon>eudicotyledons</taxon>
        <taxon>Gunneridae</taxon>
        <taxon>Pentapetalae</taxon>
        <taxon>asterids</taxon>
        <taxon>Ericales</taxon>
        <taxon>Theaceae</taxon>
        <taxon>Camellia</taxon>
    </lineage>
</organism>
<dbReference type="Proteomes" id="UP001060215">
    <property type="component" value="Chromosome 13"/>
</dbReference>
<keyword evidence="2" id="KW-1185">Reference proteome</keyword>
<name>A0ACC0FQ42_9ERIC</name>